<evidence type="ECO:0000259" key="17">
    <source>
        <dbReference type="Pfam" id="PF00361"/>
    </source>
</evidence>
<evidence type="ECO:0000256" key="9">
    <source>
        <dbReference type="ARBA" id="ARBA00022982"/>
    </source>
</evidence>
<dbReference type="PANTHER" id="PTHR43507:SF20">
    <property type="entry name" value="NADH-UBIQUINONE OXIDOREDUCTASE CHAIN 4"/>
    <property type="match status" value="1"/>
</dbReference>
<comment type="function">
    <text evidence="16">Core subunit of the mitochondrial membrane respiratory chain NADH dehydrogenase (Complex I) which catalyzes electron transfer from NADH through the respiratory chain, using ubiquinone as an electron acceptor. Essential for the catalytic activity and assembly of complex I.</text>
</comment>
<dbReference type="EMBL" id="MF927495">
    <property type="protein sequence ID" value="ATN23302.1"/>
    <property type="molecule type" value="Genomic_DNA"/>
</dbReference>
<dbReference type="InterPro" id="IPR003918">
    <property type="entry name" value="NADH_UbQ_OxRdtase"/>
</dbReference>
<reference evidence="19" key="1">
    <citation type="submission" date="2017-09" db="EMBL/GenBank/DDBJ databases">
        <title>Complete Mitochondrial Genomes of Gobiiform Fishes from Panama.</title>
        <authorList>
            <person name="Alda F."/>
        </authorList>
    </citation>
    <scope>NUCLEOTIDE SEQUENCE</scope>
</reference>
<evidence type="ECO:0000256" key="15">
    <source>
        <dbReference type="ARBA" id="ARBA00049551"/>
    </source>
</evidence>
<keyword evidence="10 16" id="KW-1133">Transmembrane helix</keyword>
<feature type="transmembrane region" description="Helical" evidence="16">
    <location>
        <begin position="286"/>
        <end position="304"/>
    </location>
</feature>
<dbReference type="InterPro" id="IPR010227">
    <property type="entry name" value="NADH_Q_OxRdtase_chainM/4"/>
</dbReference>
<feature type="transmembrane region" description="Helical" evidence="16">
    <location>
        <begin position="149"/>
        <end position="168"/>
    </location>
</feature>
<keyword evidence="6 16" id="KW-0679">Respiratory chain</keyword>
<protein>
    <recommendedName>
        <fullName evidence="4 16">NADH-ubiquinone oxidoreductase chain 4</fullName>
        <ecNumber evidence="3 16">7.1.1.2</ecNumber>
    </recommendedName>
</protein>
<dbReference type="GO" id="GO:0048039">
    <property type="term" value="F:ubiquinone binding"/>
    <property type="evidence" value="ECO:0007669"/>
    <property type="project" value="TreeGrafter"/>
</dbReference>
<evidence type="ECO:0000256" key="6">
    <source>
        <dbReference type="ARBA" id="ARBA00022660"/>
    </source>
</evidence>
<dbReference type="GO" id="GO:0015990">
    <property type="term" value="P:electron transport coupled proton transport"/>
    <property type="evidence" value="ECO:0007669"/>
    <property type="project" value="TreeGrafter"/>
</dbReference>
<feature type="transmembrane region" description="Helical" evidence="16">
    <location>
        <begin position="21"/>
        <end position="42"/>
    </location>
</feature>
<evidence type="ECO:0000313" key="19">
    <source>
        <dbReference type="EMBL" id="ATN23302.1"/>
    </source>
</evidence>
<accession>A0A343L986</accession>
<evidence type="ECO:0000256" key="14">
    <source>
        <dbReference type="ARBA" id="ARBA00023136"/>
    </source>
</evidence>
<feature type="domain" description="NADH:ubiquinone oxidoreductase chain 4 N-terminal" evidence="18">
    <location>
        <begin position="1"/>
        <end position="110"/>
    </location>
</feature>
<dbReference type="GO" id="GO:0042773">
    <property type="term" value="P:ATP synthesis coupled electron transport"/>
    <property type="evidence" value="ECO:0007669"/>
    <property type="project" value="InterPro"/>
</dbReference>
<dbReference type="InterPro" id="IPR000260">
    <property type="entry name" value="NADH4_N"/>
</dbReference>
<keyword evidence="7 16" id="KW-0812">Transmembrane</keyword>
<feature type="transmembrane region" description="Helical" evidence="16">
    <location>
        <begin position="351"/>
        <end position="370"/>
    </location>
</feature>
<evidence type="ECO:0000256" key="5">
    <source>
        <dbReference type="ARBA" id="ARBA00022448"/>
    </source>
</evidence>
<comment type="catalytic activity">
    <reaction evidence="15 16">
        <text>a ubiquinone + NADH + 5 H(+)(in) = a ubiquinol + NAD(+) + 4 H(+)(out)</text>
        <dbReference type="Rhea" id="RHEA:29091"/>
        <dbReference type="Rhea" id="RHEA-COMP:9565"/>
        <dbReference type="Rhea" id="RHEA-COMP:9566"/>
        <dbReference type="ChEBI" id="CHEBI:15378"/>
        <dbReference type="ChEBI" id="CHEBI:16389"/>
        <dbReference type="ChEBI" id="CHEBI:17976"/>
        <dbReference type="ChEBI" id="CHEBI:57540"/>
        <dbReference type="ChEBI" id="CHEBI:57945"/>
        <dbReference type="EC" id="7.1.1.2"/>
    </reaction>
</comment>
<evidence type="ECO:0000259" key="18">
    <source>
        <dbReference type="Pfam" id="PF01059"/>
    </source>
</evidence>
<geneLocation type="mitochondrion" evidence="19"/>
<keyword evidence="12 16" id="KW-0830">Ubiquinone</keyword>
<feature type="transmembrane region" description="Helical" evidence="16">
    <location>
        <begin position="195"/>
        <end position="217"/>
    </location>
</feature>
<dbReference type="RefSeq" id="YP_009441313.1">
    <property type="nucleotide sequence ID" value="NC_036228.1"/>
</dbReference>
<dbReference type="Pfam" id="PF01059">
    <property type="entry name" value="Oxidored_q5_N"/>
    <property type="match status" value="1"/>
</dbReference>
<gene>
    <name evidence="19" type="primary">ND4</name>
</gene>
<comment type="subcellular location">
    <subcellularLocation>
        <location evidence="1 16">Mitochondrion membrane</location>
        <topology evidence="1 16">Multi-pass membrane protein</topology>
    </subcellularLocation>
</comment>
<dbReference type="AlphaFoldDB" id="A0A343L986"/>
<dbReference type="PRINTS" id="PR01437">
    <property type="entry name" value="NUOXDRDTASE4"/>
</dbReference>
<keyword evidence="5 16" id="KW-0813">Transport</keyword>
<evidence type="ECO:0000256" key="10">
    <source>
        <dbReference type="ARBA" id="ARBA00022989"/>
    </source>
</evidence>
<dbReference type="GeneID" id="34927361"/>
<evidence type="ECO:0000256" key="3">
    <source>
        <dbReference type="ARBA" id="ARBA00012944"/>
    </source>
</evidence>
<dbReference type="NCBIfam" id="TIGR01972">
    <property type="entry name" value="NDH_I_M"/>
    <property type="match status" value="1"/>
</dbReference>
<evidence type="ECO:0000256" key="12">
    <source>
        <dbReference type="ARBA" id="ARBA00023075"/>
    </source>
</evidence>
<organism evidence="19">
    <name type="scientific">Hemieleotris latifasciata</name>
    <dbReference type="NCBI Taxonomy" id="1828458"/>
    <lineage>
        <taxon>Eukaryota</taxon>
        <taxon>Metazoa</taxon>
        <taxon>Chordata</taxon>
        <taxon>Craniata</taxon>
        <taxon>Vertebrata</taxon>
        <taxon>Euteleostomi</taxon>
        <taxon>Actinopterygii</taxon>
        <taxon>Neopterygii</taxon>
        <taxon>Teleostei</taxon>
        <taxon>Neoteleostei</taxon>
        <taxon>Acanthomorphata</taxon>
        <taxon>Gobiaria</taxon>
        <taxon>Gobiiformes</taxon>
        <taxon>Eleotroidei</taxon>
        <taxon>Eleotridae</taxon>
        <taxon>Eleotrinae</taxon>
        <taxon>Hemieleotris</taxon>
    </lineage>
</organism>
<evidence type="ECO:0000256" key="11">
    <source>
        <dbReference type="ARBA" id="ARBA00023027"/>
    </source>
</evidence>
<feature type="transmembrane region" description="Helical" evidence="16">
    <location>
        <begin position="93"/>
        <end position="111"/>
    </location>
</feature>
<keyword evidence="9 16" id="KW-0249">Electron transport</keyword>
<evidence type="ECO:0000256" key="8">
    <source>
        <dbReference type="ARBA" id="ARBA00022967"/>
    </source>
</evidence>
<evidence type="ECO:0000256" key="13">
    <source>
        <dbReference type="ARBA" id="ARBA00023128"/>
    </source>
</evidence>
<name>A0A343L986_9TELE</name>
<feature type="transmembrane region" description="Helical" evidence="16">
    <location>
        <begin position="224"/>
        <end position="245"/>
    </location>
</feature>
<dbReference type="GO" id="GO:0003954">
    <property type="term" value="F:NADH dehydrogenase activity"/>
    <property type="evidence" value="ECO:0007669"/>
    <property type="project" value="TreeGrafter"/>
</dbReference>
<dbReference type="CTD" id="4538"/>
<keyword evidence="8" id="KW-1278">Translocase</keyword>
<dbReference type="Pfam" id="PF00361">
    <property type="entry name" value="Proton_antipo_M"/>
    <property type="match status" value="1"/>
</dbReference>
<dbReference type="PANTHER" id="PTHR43507">
    <property type="entry name" value="NADH-UBIQUINONE OXIDOREDUCTASE CHAIN 4"/>
    <property type="match status" value="1"/>
</dbReference>
<sequence length="460" mass="51130">MLKILIPTIMLVPTAWLVPTKWLWPTTLGQSLMIALASLTWLMSTSEAGWTSLNHLMATDPLSTPLLVLTCWLLPLMILASQNHTALEPANRQRMYITLLISLQIFLIMAFSATEVILFYVMFEATLIPTLIIITRWGNQTERLNAGTYFLFYTLAGSLPLLVALLLLQNTTGTLSLLTLQYAPALPMITTADKLWWAGCLLAFLVKMPLYGMHLWLPKAHVEAPIAGSMVLAAVLLKLGGYGMMRMMIMLEPLTKELSYPFIILALWGVIMTGSICLRQTDLKSLIAYSSVGHMGLVAGGILIQTPWGFTGALILMIAHGLTSSALFCLANTNYERTHSRTMMLARGLQIILPLMTAWWFMASLANLALPPLPNLMGELMIITSLFNWSWWTIALTGLGTLITAGYSLYMFLMTQRGPLPAHILALNPSHTREHLLMALHLLPLLLLIMKPELIWGWTA</sequence>
<feature type="transmembrane region" description="Helical" evidence="16">
    <location>
        <begin position="310"/>
        <end position="330"/>
    </location>
</feature>
<feature type="domain" description="NADH:quinone oxidoreductase/Mrp antiporter transmembrane" evidence="17">
    <location>
        <begin position="113"/>
        <end position="404"/>
    </location>
</feature>
<evidence type="ECO:0000256" key="16">
    <source>
        <dbReference type="RuleBase" id="RU003297"/>
    </source>
</evidence>
<evidence type="ECO:0000256" key="7">
    <source>
        <dbReference type="ARBA" id="ARBA00022692"/>
    </source>
</evidence>
<feature type="transmembrane region" description="Helical" evidence="16">
    <location>
        <begin position="62"/>
        <end position="81"/>
    </location>
</feature>
<dbReference type="InterPro" id="IPR001750">
    <property type="entry name" value="ND/Mrp_TM"/>
</dbReference>
<proteinExistence type="inferred from homology"/>
<comment type="similarity">
    <text evidence="2 16">Belongs to the complex I subunit 4 family.</text>
</comment>
<evidence type="ECO:0000256" key="1">
    <source>
        <dbReference type="ARBA" id="ARBA00004225"/>
    </source>
</evidence>
<dbReference type="GO" id="GO:0031966">
    <property type="term" value="C:mitochondrial membrane"/>
    <property type="evidence" value="ECO:0007669"/>
    <property type="project" value="UniProtKB-SubCell"/>
</dbReference>
<keyword evidence="13 16" id="KW-0496">Mitochondrion</keyword>
<dbReference type="GO" id="GO:0008137">
    <property type="term" value="F:NADH dehydrogenase (ubiquinone) activity"/>
    <property type="evidence" value="ECO:0007669"/>
    <property type="project" value="UniProtKB-UniRule"/>
</dbReference>
<keyword evidence="11 16" id="KW-0520">NAD</keyword>
<feature type="transmembrane region" description="Helical" evidence="16">
    <location>
        <begin position="117"/>
        <end position="137"/>
    </location>
</feature>
<keyword evidence="14 16" id="KW-0472">Membrane</keyword>
<dbReference type="EC" id="7.1.1.2" evidence="3 16"/>
<feature type="transmembrane region" description="Helical" evidence="16">
    <location>
        <begin position="260"/>
        <end position="279"/>
    </location>
</feature>
<evidence type="ECO:0000256" key="4">
    <source>
        <dbReference type="ARBA" id="ARBA00021006"/>
    </source>
</evidence>
<feature type="transmembrane region" description="Helical" evidence="16">
    <location>
        <begin position="390"/>
        <end position="415"/>
    </location>
</feature>
<evidence type="ECO:0000256" key="2">
    <source>
        <dbReference type="ARBA" id="ARBA00009025"/>
    </source>
</evidence>